<dbReference type="GO" id="GO:0008237">
    <property type="term" value="F:metallopeptidase activity"/>
    <property type="evidence" value="ECO:0007669"/>
    <property type="project" value="UniProtKB-UniRule"/>
</dbReference>
<dbReference type="AlphaFoldDB" id="A0A2X0WVB3"/>
<organism evidence="17 18">
    <name type="scientific">Anaerobiospirillum thomasii</name>
    <dbReference type="NCBI Taxonomy" id="179995"/>
    <lineage>
        <taxon>Bacteria</taxon>
        <taxon>Pseudomonadati</taxon>
        <taxon>Pseudomonadota</taxon>
        <taxon>Gammaproteobacteria</taxon>
        <taxon>Aeromonadales</taxon>
        <taxon>Succinivibrionaceae</taxon>
        <taxon>Anaerobiospirillum</taxon>
    </lineage>
</organism>
<dbReference type="InterPro" id="IPR038438">
    <property type="entry name" value="PepN_Ig-like_sf"/>
</dbReference>
<keyword evidence="6 17" id="KW-0031">Aminopeptidase</keyword>
<dbReference type="FunFam" id="3.30.2010.30:FF:000002">
    <property type="entry name" value="Putative aminopeptidase N"/>
    <property type="match status" value="1"/>
</dbReference>
<evidence type="ECO:0000256" key="2">
    <source>
        <dbReference type="ARBA" id="ARBA00001947"/>
    </source>
</evidence>
<dbReference type="InterPro" id="IPR045357">
    <property type="entry name" value="Aminopeptidase_N-like_N"/>
</dbReference>
<evidence type="ECO:0000256" key="9">
    <source>
        <dbReference type="ARBA" id="ARBA00022801"/>
    </source>
</evidence>
<gene>
    <name evidence="17" type="primary">pepN</name>
    <name evidence="17" type="ORF">NCTC13093_01847</name>
</gene>
<feature type="domain" description="Peptidase M1 membrane alanine aminopeptidase" evidence="13">
    <location>
        <begin position="226"/>
        <end position="437"/>
    </location>
</feature>
<reference evidence="17 18" key="1">
    <citation type="submission" date="2018-06" db="EMBL/GenBank/DDBJ databases">
        <authorList>
            <consortium name="Pathogen Informatics"/>
            <person name="Doyle S."/>
        </authorList>
    </citation>
    <scope>NUCLEOTIDE SEQUENCE [LARGE SCALE GENOMIC DNA]</scope>
    <source>
        <strain evidence="17 18">NCTC13093</strain>
    </source>
</reference>
<comment type="catalytic activity">
    <reaction evidence="1">
        <text>Release of an N-terminal amino acid, Xaa-|-Yaa- from a peptide, amide or arylamide. Xaa is preferably Ala, but may be most amino acids including Pro (slow action). When a terminal hydrophobic residue is followed by a prolyl residue, the two may be released as an intact Xaa-Pro dipeptide.</text>
        <dbReference type="EC" id="3.4.11.2"/>
    </reaction>
</comment>
<protein>
    <recommendedName>
        <fullName evidence="5 12">Aminopeptidase N</fullName>
        <ecNumber evidence="4 12">3.4.11.2</ecNumber>
    </recommendedName>
</protein>
<evidence type="ECO:0000259" key="16">
    <source>
        <dbReference type="Pfam" id="PF17900"/>
    </source>
</evidence>
<dbReference type="Gene3D" id="1.10.390.10">
    <property type="entry name" value="Neutral Protease Domain 2"/>
    <property type="match status" value="1"/>
</dbReference>
<comment type="cofactor">
    <cofactor evidence="2">
        <name>Zn(2+)</name>
        <dbReference type="ChEBI" id="CHEBI:29105"/>
    </cofactor>
</comment>
<keyword evidence="18" id="KW-1185">Reference proteome</keyword>
<evidence type="ECO:0000256" key="10">
    <source>
        <dbReference type="ARBA" id="ARBA00022833"/>
    </source>
</evidence>
<dbReference type="GO" id="GO:0008270">
    <property type="term" value="F:zinc ion binding"/>
    <property type="evidence" value="ECO:0007669"/>
    <property type="project" value="InterPro"/>
</dbReference>
<dbReference type="CDD" id="cd09600">
    <property type="entry name" value="M1_APN"/>
    <property type="match status" value="1"/>
</dbReference>
<evidence type="ECO:0000259" key="15">
    <source>
        <dbReference type="Pfam" id="PF17432"/>
    </source>
</evidence>
<dbReference type="EC" id="3.4.11.2" evidence="4 12"/>
<dbReference type="Pfam" id="PF11940">
    <property type="entry name" value="DUF3458"/>
    <property type="match status" value="1"/>
</dbReference>
<dbReference type="InterPro" id="IPR042097">
    <property type="entry name" value="Aminopeptidase_N-like_N_sf"/>
</dbReference>
<dbReference type="Proteomes" id="UP000250086">
    <property type="component" value="Unassembled WGS sequence"/>
</dbReference>
<evidence type="ECO:0000256" key="12">
    <source>
        <dbReference type="NCBIfam" id="TIGR02414"/>
    </source>
</evidence>
<evidence type="ECO:0000259" key="13">
    <source>
        <dbReference type="Pfam" id="PF01433"/>
    </source>
</evidence>
<evidence type="ECO:0000256" key="1">
    <source>
        <dbReference type="ARBA" id="ARBA00000098"/>
    </source>
</evidence>
<keyword evidence="11" id="KW-0482">Metalloprotease</keyword>
<evidence type="ECO:0000256" key="4">
    <source>
        <dbReference type="ARBA" id="ARBA00012564"/>
    </source>
</evidence>
<evidence type="ECO:0000256" key="8">
    <source>
        <dbReference type="ARBA" id="ARBA00022723"/>
    </source>
</evidence>
<evidence type="ECO:0000313" key="17">
    <source>
        <dbReference type="EMBL" id="SPT70432.1"/>
    </source>
</evidence>
<dbReference type="Gene3D" id="3.30.2010.30">
    <property type="match status" value="1"/>
</dbReference>
<keyword evidence="10" id="KW-0862">Zinc</keyword>
<dbReference type="SUPFAM" id="SSF55486">
    <property type="entry name" value="Metalloproteases ('zincins'), catalytic domain"/>
    <property type="match status" value="1"/>
</dbReference>
<evidence type="ECO:0000256" key="7">
    <source>
        <dbReference type="ARBA" id="ARBA00022670"/>
    </source>
</evidence>
<keyword evidence="8" id="KW-0479">Metal-binding</keyword>
<proteinExistence type="inferred from homology"/>
<dbReference type="InterPro" id="IPR027268">
    <property type="entry name" value="Peptidase_M4/M1_CTD_sf"/>
</dbReference>
<feature type="domain" description="Peptidase M1 alanyl aminopeptidase C-terminal" evidence="15">
    <location>
        <begin position="547"/>
        <end position="873"/>
    </location>
</feature>
<dbReference type="InterPro" id="IPR012779">
    <property type="entry name" value="Peptidase_M1_pepN"/>
</dbReference>
<dbReference type="InterPro" id="IPR024601">
    <property type="entry name" value="Peptidase_M1_pepN_C"/>
</dbReference>
<dbReference type="InterPro" id="IPR035414">
    <property type="entry name" value="Peptidase_M1_pepN_Ig-like"/>
</dbReference>
<feature type="domain" description="Peptidase M1 alanyl aminopeptidase Ig-like fold" evidence="14">
    <location>
        <begin position="445"/>
        <end position="541"/>
    </location>
</feature>
<dbReference type="EMBL" id="UAPV01000001">
    <property type="protein sequence ID" value="SPT70432.1"/>
    <property type="molecule type" value="Genomic_DNA"/>
</dbReference>
<keyword evidence="7" id="KW-0645">Protease</keyword>
<dbReference type="NCBIfam" id="TIGR02414">
    <property type="entry name" value="pepN_proteo"/>
    <property type="match status" value="1"/>
</dbReference>
<dbReference type="GO" id="GO:0016285">
    <property type="term" value="F:alanyl aminopeptidase activity"/>
    <property type="evidence" value="ECO:0007669"/>
    <property type="project" value="UniProtKB-EC"/>
</dbReference>
<evidence type="ECO:0000259" key="14">
    <source>
        <dbReference type="Pfam" id="PF11940"/>
    </source>
</evidence>
<dbReference type="PANTHER" id="PTHR46322">
    <property type="entry name" value="PUROMYCIN-SENSITIVE AMINOPEPTIDASE"/>
    <property type="match status" value="1"/>
</dbReference>
<evidence type="ECO:0000256" key="5">
    <source>
        <dbReference type="ARBA" id="ARBA00015611"/>
    </source>
</evidence>
<sequence length="876" mass="99019">MASKKNYKAKKRLEYKAPDFTATNIELEFNLSDEYTQVKSVTRYQRLTSDRKAALRLDGQDLELVEVLLNGHPCDSMVEGDCLVIENVPDDFELTVETVIAPASNTSLMGLYKTDGVFCTQCEPEGFRRITYFLDRPDVLAKYKVTIVGPEYGCGVLLSNGNLVASGTKNGRNFCTWEDPFPKPSYLFALVAGSFDIIKDTYKTKSGRNVSLELYVDRGAYERGLWAMESIKQSMKWDESRFNLEYDLDNFKVVAVDFFNQGAMENKGLNIFNSIYVLVDPHTATDTNYFNVQSVIGHEYFHNYTGDRVTLRDWFQLSLKESLTVFRDQEFSSDVASRALTRLQSIDVIRGTQFAEDAGPMAHPVRPEKVMEMNNFYTVTIYDKGAEVIRMIHTILGEEAFIKAVNDYLTRYDGQAATIEDFIVSMEVSSKKDLAQFRLWYTQAGTPHVRASWEFDEQSSLFTLNLSQTLECGVPLKNASAMYIPIRMCFIDGKGNIQNSPELDESGILIFNQDEQSYTFTNLSADTLPVLFMDFSAPVKCFAPYTDDDYSLMLKNVADPFIKKDSATSLINNYVHGHIDKIASGGTLPDPVAIIDAIGFLLTDKSVDPLLVCELIKIPSVNELIETFKVVDLDSLIAIRDFIEKQVALSLADTFKTVYENNRLRGSYKYNIKDASKRALRNSALYMLALARKESEKVAEADALVLSHYEKANNFTDKLAAMTCAVHLELPCKGLILENFESEWQHDALVFDNFFRVQGSAPSEETVYTVRKLMRHKRFDKINPNRVRALIGSLAFNNPKALHKIDGTGYLLLSDVVQELDGINQHIAARLITPLLSFKRFDAKRQEMMREVLHKLISKDNISSSLYEKISAAIGS</sequence>
<keyword evidence="9 17" id="KW-0378">Hydrolase</keyword>
<dbReference type="InterPro" id="IPR001930">
    <property type="entry name" value="Peptidase_M1"/>
</dbReference>
<dbReference type="Pfam" id="PF01433">
    <property type="entry name" value="Peptidase_M1"/>
    <property type="match status" value="1"/>
</dbReference>
<dbReference type="GO" id="GO:0006508">
    <property type="term" value="P:proteolysis"/>
    <property type="evidence" value="ECO:0007669"/>
    <property type="project" value="UniProtKB-UniRule"/>
</dbReference>
<dbReference type="Gene3D" id="2.60.40.1730">
    <property type="entry name" value="tricorn interacting facor f3 domain"/>
    <property type="match status" value="1"/>
</dbReference>
<evidence type="ECO:0000256" key="3">
    <source>
        <dbReference type="ARBA" id="ARBA00010136"/>
    </source>
</evidence>
<accession>A0A2X0WVB3</accession>
<dbReference type="InterPro" id="IPR037144">
    <property type="entry name" value="Peptidase_M1_pepN_C_sf"/>
</dbReference>
<dbReference type="PRINTS" id="PR00756">
    <property type="entry name" value="ALADIPTASE"/>
</dbReference>
<dbReference type="Gene3D" id="1.25.50.10">
    <property type="entry name" value="Peptidase M1, alanyl aminopeptidase, C-terminal domain"/>
    <property type="match status" value="1"/>
</dbReference>
<evidence type="ECO:0000313" key="18">
    <source>
        <dbReference type="Proteomes" id="UP000250086"/>
    </source>
</evidence>
<dbReference type="RefSeq" id="WP_113744506.1">
    <property type="nucleotide sequence ID" value="NZ_UAPV01000001.1"/>
</dbReference>
<evidence type="ECO:0000256" key="11">
    <source>
        <dbReference type="ARBA" id="ARBA00023049"/>
    </source>
</evidence>
<dbReference type="Pfam" id="PF17432">
    <property type="entry name" value="DUF3458_C"/>
    <property type="match status" value="1"/>
</dbReference>
<comment type="similarity">
    <text evidence="3">Belongs to the peptidase M1 family.</text>
</comment>
<feature type="domain" description="Aminopeptidase N-like N-terminal" evidence="16">
    <location>
        <begin position="100"/>
        <end position="187"/>
    </location>
</feature>
<dbReference type="PANTHER" id="PTHR46322:SF1">
    <property type="entry name" value="PUROMYCIN-SENSITIVE AMINOPEPTIDASE"/>
    <property type="match status" value="1"/>
</dbReference>
<evidence type="ECO:0000256" key="6">
    <source>
        <dbReference type="ARBA" id="ARBA00022438"/>
    </source>
</evidence>
<dbReference type="InterPro" id="IPR014782">
    <property type="entry name" value="Peptidase_M1_dom"/>
</dbReference>
<dbReference type="Gene3D" id="2.60.40.1840">
    <property type="match status" value="1"/>
</dbReference>
<name>A0A2X0WVB3_9GAMM</name>
<dbReference type="SUPFAM" id="SSF63737">
    <property type="entry name" value="Leukotriene A4 hydrolase N-terminal domain"/>
    <property type="match status" value="1"/>
</dbReference>
<dbReference type="Pfam" id="PF17900">
    <property type="entry name" value="Peptidase_M1_N"/>
    <property type="match status" value="1"/>
</dbReference>